<name>A0A0R2BKP3_SECCO</name>
<dbReference type="PROSITE" id="PS51186">
    <property type="entry name" value="GNAT"/>
    <property type="match status" value="1"/>
</dbReference>
<evidence type="ECO:0000313" key="4">
    <source>
        <dbReference type="EMBL" id="KRM76390.1"/>
    </source>
</evidence>
<dbReference type="PANTHER" id="PTHR10908:SF0">
    <property type="entry name" value="SEROTONIN N-ACETYLTRANSFERASE"/>
    <property type="match status" value="1"/>
</dbReference>
<dbReference type="Pfam" id="PF13508">
    <property type="entry name" value="Acetyltransf_7"/>
    <property type="match status" value="1"/>
</dbReference>
<dbReference type="PATRIC" id="fig|1423733.4.peg.1710"/>
<sequence length="162" mass="17491">MKIESVTPSDLDQIVAIEQAGFTPEEAGTPAAFKVRIDNLADSFLVARDDQGTVQGFIVGPVDASPYVLDDMYATSKPNQPTGGNQLVLSLAVAPSAQHQHLGSQLLAALEDVAKKAQRETISLTCLDRLVPFYEQNGFHNDGVADSDHAGEIWYNLVKPLR</sequence>
<protein>
    <submittedName>
        <fullName evidence="4">Acetyltransferase</fullName>
    </submittedName>
</protein>
<reference evidence="4 5" key="1">
    <citation type="journal article" date="2015" name="Genome Announc.">
        <title>Expanding the biotechnology potential of lactobacilli through comparative genomics of 213 strains and associated genera.</title>
        <authorList>
            <person name="Sun Z."/>
            <person name="Harris H.M."/>
            <person name="McCann A."/>
            <person name="Guo C."/>
            <person name="Argimon S."/>
            <person name="Zhang W."/>
            <person name="Yang X."/>
            <person name="Jeffery I.B."/>
            <person name="Cooney J.C."/>
            <person name="Kagawa T.F."/>
            <person name="Liu W."/>
            <person name="Song Y."/>
            <person name="Salvetti E."/>
            <person name="Wrobel A."/>
            <person name="Rasinkangas P."/>
            <person name="Parkhill J."/>
            <person name="Rea M.C."/>
            <person name="O'Sullivan O."/>
            <person name="Ritari J."/>
            <person name="Douillard F.P."/>
            <person name="Paul Ross R."/>
            <person name="Yang R."/>
            <person name="Briner A.E."/>
            <person name="Felis G.E."/>
            <person name="de Vos W.M."/>
            <person name="Barrangou R."/>
            <person name="Klaenhammer T.R."/>
            <person name="Caufield P.W."/>
            <person name="Cui Y."/>
            <person name="Zhang H."/>
            <person name="O'Toole P.W."/>
        </authorList>
    </citation>
    <scope>NUCLEOTIDE SEQUENCE [LARGE SCALE GENOMIC DNA]</scope>
    <source>
        <strain evidence="4 5">DSM 20515</strain>
    </source>
</reference>
<dbReference type="EMBL" id="AYYR01000029">
    <property type="protein sequence ID" value="KRM76390.1"/>
    <property type="molecule type" value="Genomic_DNA"/>
</dbReference>
<dbReference type="CDD" id="cd04301">
    <property type="entry name" value="NAT_SF"/>
    <property type="match status" value="1"/>
</dbReference>
<keyword evidence="1 4" id="KW-0808">Transferase</keyword>
<dbReference type="Gene3D" id="3.40.630.30">
    <property type="match status" value="1"/>
</dbReference>
<dbReference type="InterPro" id="IPR016181">
    <property type="entry name" value="Acyl_CoA_acyltransferase"/>
</dbReference>
<keyword evidence="2" id="KW-0012">Acyltransferase</keyword>
<comment type="caution">
    <text evidence="4">The sequence shown here is derived from an EMBL/GenBank/DDBJ whole genome shotgun (WGS) entry which is preliminary data.</text>
</comment>
<evidence type="ECO:0000256" key="2">
    <source>
        <dbReference type="ARBA" id="ARBA00023315"/>
    </source>
</evidence>
<dbReference type="InterPro" id="IPR000182">
    <property type="entry name" value="GNAT_dom"/>
</dbReference>
<evidence type="ECO:0000259" key="3">
    <source>
        <dbReference type="PROSITE" id="PS51186"/>
    </source>
</evidence>
<dbReference type="InterPro" id="IPR051635">
    <property type="entry name" value="SNAT-like"/>
</dbReference>
<feature type="domain" description="N-acetyltransferase" evidence="3">
    <location>
        <begin position="1"/>
        <end position="162"/>
    </location>
</feature>
<evidence type="ECO:0000256" key="1">
    <source>
        <dbReference type="ARBA" id="ARBA00022679"/>
    </source>
</evidence>
<dbReference type="GO" id="GO:0008080">
    <property type="term" value="F:N-acetyltransferase activity"/>
    <property type="evidence" value="ECO:0007669"/>
    <property type="project" value="UniProtKB-ARBA"/>
</dbReference>
<dbReference type="SUPFAM" id="SSF55729">
    <property type="entry name" value="Acyl-CoA N-acyltransferases (Nat)"/>
    <property type="match status" value="1"/>
</dbReference>
<dbReference type="AlphaFoldDB" id="A0A0R2BKP3"/>
<gene>
    <name evidence="4" type="ORF">FC82_GL001623</name>
</gene>
<proteinExistence type="predicted"/>
<evidence type="ECO:0000313" key="5">
    <source>
        <dbReference type="Proteomes" id="UP000051845"/>
    </source>
</evidence>
<accession>A0A0R2BKP3</accession>
<dbReference type="RefSeq" id="WP_056996488.1">
    <property type="nucleotide sequence ID" value="NZ_AYYR01000029.1"/>
</dbReference>
<dbReference type="Proteomes" id="UP000051845">
    <property type="component" value="Unassembled WGS sequence"/>
</dbReference>
<organism evidence="4 5">
    <name type="scientific">Secundilactobacillus collinoides DSM 20515 = JCM 1123</name>
    <dbReference type="NCBI Taxonomy" id="1423733"/>
    <lineage>
        <taxon>Bacteria</taxon>
        <taxon>Bacillati</taxon>
        <taxon>Bacillota</taxon>
        <taxon>Bacilli</taxon>
        <taxon>Lactobacillales</taxon>
        <taxon>Lactobacillaceae</taxon>
        <taxon>Secundilactobacillus</taxon>
    </lineage>
</organism>
<dbReference type="PANTHER" id="PTHR10908">
    <property type="entry name" value="SEROTONIN N-ACETYLTRANSFERASE"/>
    <property type="match status" value="1"/>
</dbReference>